<organism evidence="3">
    <name type="scientific">Pseudomonas fluorescens (strain SBW25)</name>
    <dbReference type="NCBI Taxonomy" id="216595"/>
    <lineage>
        <taxon>Bacteria</taxon>
        <taxon>Pseudomonadati</taxon>
        <taxon>Pseudomonadota</taxon>
        <taxon>Gammaproteobacteria</taxon>
        <taxon>Pseudomonadales</taxon>
        <taxon>Pseudomonadaceae</taxon>
        <taxon>Pseudomonas</taxon>
    </lineage>
</organism>
<dbReference type="KEGG" id="pfs:PFLU_5085"/>
<reference evidence="3" key="1">
    <citation type="journal article" date="2009" name="Genome Biol.">
        <title>Genomic and genetic analyses of diversity and plant interactions of Pseudomonas fluorescens.</title>
        <authorList>
            <person name="Silby M.W."/>
            <person name="Cerdeno-Tarraga A.M."/>
            <person name="Vernikos G.S."/>
            <person name="Giddens S.R."/>
            <person name="Jackson R.W."/>
            <person name="Preston G.M."/>
            <person name="Zhang X.X."/>
            <person name="Moon C.D."/>
            <person name="Gehrig S.M."/>
            <person name="Godfrey S.A."/>
            <person name="Knight C.G."/>
            <person name="Malone J.G."/>
            <person name="Robinson Z."/>
            <person name="Spiers A.J."/>
            <person name="Harris S."/>
            <person name="Challis G.L."/>
            <person name="Yaxley A.M."/>
            <person name="Harris D."/>
            <person name="Seeger K."/>
            <person name="Murphy L."/>
            <person name="Rutter S."/>
            <person name="Squares R."/>
            <person name="Quail M.A."/>
            <person name="Saunders E."/>
            <person name="Mavromatis K."/>
            <person name="Brettin T.S."/>
            <person name="Bentley S.D."/>
            <person name="Hothersall J."/>
            <person name="Stephens E."/>
            <person name="Thomas C.M."/>
            <person name="Parkhill J."/>
            <person name="Levy S.B."/>
            <person name="Rainey P.B."/>
            <person name="Thomson N.R."/>
        </authorList>
    </citation>
    <scope>NUCLEOTIDE SEQUENCE [LARGE SCALE GENOMIC DNA]</scope>
    <source>
        <strain evidence="3">SBW25</strain>
    </source>
</reference>
<evidence type="ECO:0000313" key="3">
    <source>
        <dbReference type="EMBL" id="CAY52093.1"/>
    </source>
</evidence>
<reference evidence="2" key="2">
    <citation type="submission" date="2023-10" db="EMBL/GenBank/DDBJ databases">
        <authorList>
            <person name="Fortmann-Grote C."/>
        </authorList>
    </citation>
    <scope>NUCLEOTIDE SEQUENCE</scope>
    <source>
        <strain evidence="2">SBW25</strain>
    </source>
</reference>
<dbReference type="AlphaFoldDB" id="C3K1P4"/>
<dbReference type="HOGENOM" id="CLU_442702_0_0_6"/>
<proteinExistence type="predicted"/>
<feature type="compositionally biased region" description="Low complexity" evidence="1">
    <location>
        <begin position="465"/>
        <end position="479"/>
    </location>
</feature>
<evidence type="ECO:0000313" key="2">
    <source>
        <dbReference type="EMBL" id="CAI2799234.1"/>
    </source>
</evidence>
<accession>C3K1P4</accession>
<feature type="region of interest" description="Disordered" evidence="1">
    <location>
        <begin position="460"/>
        <end position="484"/>
    </location>
</feature>
<name>C3K1P4_PSEFS</name>
<protein>
    <submittedName>
        <fullName evidence="3">Uncharacterized protein</fullName>
    </submittedName>
</protein>
<dbReference type="Proteomes" id="UP001152918">
    <property type="component" value="Chromosome"/>
</dbReference>
<sequence>MVAAQTLYLRRRNAIPSLPSLPIEFANKLRPTEEPRMILPSLADVVELAKNGTLLEAVFSDRWQCRYQHFDAIAQLLADAHNEGSFDLLDTLSASGLASFSGFNGYQGRRIYSLAIERLDTSAIALLPSLRILAAHADGEPHEATETFRKWCSASPNRPRELIALVDSGELDVCDFYSLHIAIRNGLNADLPYFTERAYALIENGTAVEKAQVIQALSSPPFNDNAQWRRALDVLGKSAVTESDDEVRSALVRTLLSFTESIPQHFAMELEDLIGQASHPTTSKVAHHLAYALAFSFKDIAPSLRAMLLAQLGAIQLEVQTQKLVDLGLANLVKAGGADEARAFITNLLMQPGSNLRFELFDSTIRNLIDGPAQDFETWIVDWLRTAPNSLCREMNEGFFRNKEGYTFRLEFTLFNFTESEYAFIARRATAVFFMNPAIAASFLVNLGRCAQRASIDSTLTHVDQPSSEQTQEPPSESQGSEDWDTEVSDLLFDPLLINYTSAQKHLQPIADDINDKAAPMVKRALNSLKQYCDEIEKVGFIVELRPSEREKQLEGQRRSDVMNNAMRASRKDSPFAGIFAESILLYGNGMVTWIEDSLSSNDGDEQGDSQPRRLEHPLASISHSVELPREVILEPVGLQMKLLSLQNVGKPE</sequence>
<dbReference type="EMBL" id="OV986001">
    <property type="protein sequence ID" value="CAI2799234.1"/>
    <property type="molecule type" value="Genomic_DNA"/>
</dbReference>
<gene>
    <name evidence="3" type="ordered locus">PFLU_5085</name>
</gene>
<dbReference type="eggNOG" id="ENOG502ZA11">
    <property type="taxonomic scope" value="Bacteria"/>
</dbReference>
<dbReference type="EMBL" id="AM181176">
    <property type="protein sequence ID" value="CAY52093.1"/>
    <property type="molecule type" value="Genomic_DNA"/>
</dbReference>
<evidence type="ECO:0000256" key="1">
    <source>
        <dbReference type="SAM" id="MobiDB-lite"/>
    </source>
</evidence>